<dbReference type="OrthoDB" id="5365894at2"/>
<dbReference type="NCBIfam" id="TIGR01726">
    <property type="entry name" value="HEQRo_perm_3TM"/>
    <property type="match status" value="1"/>
</dbReference>
<feature type="domain" description="ABC transmembrane type-1" evidence="11">
    <location>
        <begin position="66"/>
        <end position="274"/>
    </location>
</feature>
<comment type="function">
    <text evidence="1">Part of the binding-protein-dependent transport system for glutamine; probably responsible for the translocation of the substrate across the membrane.</text>
</comment>
<sequence>MIQQPPRLKLFDLLIFALVAAGLAWLMGAITAQSHYNWQWEVIPQYLLRLDDATQKWVPGMILTGLFITLRISFWATLSALVIGTIMGAMKSGRSHYLKMVATAYVETIRNIPVIVWIFIFYYFLGDIIVPLTGLDRAVNMNEGLLRQFLTTFVSDPSLLPVFFSATASLALYEGAYFTEIIRAGIESIEKGQWEASSSLGFTRFQQLRHVILPQALRRMLPPMAGQIISTIKDSSIVSVISIQELTFQGMELMSATFLTFEVWLTILALYFIVCFCCSMGVAAVERRLTQNM</sequence>
<keyword evidence="9 10" id="KW-0472">Membrane</keyword>
<evidence type="ECO:0000256" key="9">
    <source>
        <dbReference type="ARBA" id="ARBA00023136"/>
    </source>
</evidence>
<dbReference type="Pfam" id="PF00528">
    <property type="entry name" value="BPD_transp_1"/>
    <property type="match status" value="1"/>
</dbReference>
<evidence type="ECO:0000256" key="4">
    <source>
        <dbReference type="ARBA" id="ARBA00022448"/>
    </source>
</evidence>
<gene>
    <name evidence="12" type="ordered locus">HRM2_40860</name>
</gene>
<keyword evidence="13" id="KW-1185">Reference proteome</keyword>
<dbReference type="eggNOG" id="COG0765">
    <property type="taxonomic scope" value="Bacteria"/>
</dbReference>
<dbReference type="PANTHER" id="PTHR30614:SF20">
    <property type="entry name" value="GLUTAMINE TRANSPORT SYSTEM PERMEASE PROTEIN GLNP"/>
    <property type="match status" value="1"/>
</dbReference>
<dbReference type="AlphaFoldDB" id="C0QCC6"/>
<keyword evidence="7" id="KW-0029">Amino-acid transport</keyword>
<protein>
    <submittedName>
        <fullName evidence="12">ABC-type amino acid transport system, permease protein</fullName>
    </submittedName>
</protein>
<dbReference type="EMBL" id="CP001087">
    <property type="protein sequence ID" value="ACN17143.1"/>
    <property type="molecule type" value="Genomic_DNA"/>
</dbReference>
<keyword evidence="5" id="KW-1003">Cell membrane</keyword>
<dbReference type="Proteomes" id="UP000000442">
    <property type="component" value="Chromosome"/>
</dbReference>
<feature type="transmembrane region" description="Helical" evidence="10">
    <location>
        <begin position="104"/>
        <end position="125"/>
    </location>
</feature>
<dbReference type="Gene3D" id="1.10.3720.10">
    <property type="entry name" value="MetI-like"/>
    <property type="match status" value="1"/>
</dbReference>
<dbReference type="HOGENOM" id="CLU_019602_1_2_7"/>
<evidence type="ECO:0000256" key="3">
    <source>
        <dbReference type="ARBA" id="ARBA00010072"/>
    </source>
</evidence>
<name>C0QCC6_DESAH</name>
<dbReference type="GO" id="GO:0043190">
    <property type="term" value="C:ATP-binding cassette (ABC) transporter complex"/>
    <property type="evidence" value="ECO:0007669"/>
    <property type="project" value="InterPro"/>
</dbReference>
<dbReference type="GO" id="GO:0006865">
    <property type="term" value="P:amino acid transport"/>
    <property type="evidence" value="ECO:0007669"/>
    <property type="project" value="UniProtKB-KW"/>
</dbReference>
<dbReference type="InterPro" id="IPR000515">
    <property type="entry name" value="MetI-like"/>
</dbReference>
<reference evidence="12 13" key="1">
    <citation type="journal article" date="2009" name="Environ. Microbiol.">
        <title>Genome sequence of Desulfobacterium autotrophicum HRM2, a marine sulfate reducer oxidizing organic carbon completely to carbon dioxide.</title>
        <authorList>
            <person name="Strittmatter A.W."/>
            <person name="Liesegang H."/>
            <person name="Rabus R."/>
            <person name="Decker I."/>
            <person name="Amann J."/>
            <person name="Andres S."/>
            <person name="Henne A."/>
            <person name="Fricke W.F."/>
            <person name="Martinez-Arias R."/>
            <person name="Bartels D."/>
            <person name="Goesmann A."/>
            <person name="Krause L."/>
            <person name="Puehler A."/>
            <person name="Klenk H.P."/>
            <person name="Richter M."/>
            <person name="Schuler M."/>
            <person name="Gloeckner F.O."/>
            <person name="Meyerdierks A."/>
            <person name="Gottschalk G."/>
            <person name="Amann R."/>
        </authorList>
    </citation>
    <scope>NUCLEOTIDE SEQUENCE [LARGE SCALE GENOMIC DNA]</scope>
    <source>
        <strain evidence="13">ATCC 43914 / DSM 3382 / HRM2</strain>
    </source>
</reference>
<dbReference type="InterPro" id="IPR043429">
    <property type="entry name" value="ArtM/GltK/GlnP/TcyL/YhdX-like"/>
</dbReference>
<organism evidence="12 13">
    <name type="scientific">Desulforapulum autotrophicum (strain ATCC 43914 / DSM 3382 / VKM B-1955 / HRM2)</name>
    <name type="common">Desulfobacterium autotrophicum</name>
    <dbReference type="NCBI Taxonomy" id="177437"/>
    <lineage>
        <taxon>Bacteria</taxon>
        <taxon>Pseudomonadati</taxon>
        <taxon>Thermodesulfobacteriota</taxon>
        <taxon>Desulfobacteria</taxon>
        <taxon>Desulfobacterales</taxon>
        <taxon>Desulfobacteraceae</taxon>
        <taxon>Desulforapulum</taxon>
    </lineage>
</organism>
<dbReference type="PANTHER" id="PTHR30614">
    <property type="entry name" value="MEMBRANE COMPONENT OF AMINO ACID ABC TRANSPORTER"/>
    <property type="match status" value="1"/>
</dbReference>
<dbReference type="InterPro" id="IPR035906">
    <property type="entry name" value="MetI-like_sf"/>
</dbReference>
<evidence type="ECO:0000256" key="6">
    <source>
        <dbReference type="ARBA" id="ARBA00022692"/>
    </source>
</evidence>
<comment type="subcellular location">
    <subcellularLocation>
        <location evidence="2">Cell inner membrane</location>
        <topology evidence="2">Multi-pass membrane protein</topology>
    </subcellularLocation>
    <subcellularLocation>
        <location evidence="10">Cell membrane</location>
        <topology evidence="10">Multi-pass membrane protein</topology>
    </subcellularLocation>
</comment>
<evidence type="ECO:0000256" key="7">
    <source>
        <dbReference type="ARBA" id="ARBA00022970"/>
    </source>
</evidence>
<feature type="transmembrane region" description="Helical" evidence="10">
    <location>
        <begin position="263"/>
        <end position="285"/>
    </location>
</feature>
<keyword evidence="4 10" id="KW-0813">Transport</keyword>
<dbReference type="KEGG" id="dat:HRM2_40860"/>
<keyword evidence="6 10" id="KW-0812">Transmembrane</keyword>
<dbReference type="STRING" id="177437.HRM2_40860"/>
<evidence type="ECO:0000256" key="5">
    <source>
        <dbReference type="ARBA" id="ARBA00022475"/>
    </source>
</evidence>
<evidence type="ECO:0000256" key="8">
    <source>
        <dbReference type="ARBA" id="ARBA00022989"/>
    </source>
</evidence>
<comment type="similarity">
    <text evidence="3">Belongs to the binding-protein-dependent transport system permease family. HisMQ subfamily.</text>
</comment>
<dbReference type="SUPFAM" id="SSF161098">
    <property type="entry name" value="MetI-like"/>
    <property type="match status" value="1"/>
</dbReference>
<keyword evidence="8 10" id="KW-1133">Transmembrane helix</keyword>
<dbReference type="RefSeq" id="WP_015905876.1">
    <property type="nucleotide sequence ID" value="NC_012108.1"/>
</dbReference>
<evidence type="ECO:0000313" key="13">
    <source>
        <dbReference type="Proteomes" id="UP000000442"/>
    </source>
</evidence>
<evidence type="ECO:0000256" key="10">
    <source>
        <dbReference type="RuleBase" id="RU363032"/>
    </source>
</evidence>
<proteinExistence type="inferred from homology"/>
<evidence type="ECO:0000259" key="11">
    <source>
        <dbReference type="PROSITE" id="PS50928"/>
    </source>
</evidence>
<dbReference type="InterPro" id="IPR010065">
    <property type="entry name" value="AA_ABC_transptr_permease_3TM"/>
</dbReference>
<feature type="transmembrane region" description="Helical" evidence="10">
    <location>
        <begin position="58"/>
        <end position="83"/>
    </location>
</feature>
<evidence type="ECO:0000256" key="1">
    <source>
        <dbReference type="ARBA" id="ARBA00003159"/>
    </source>
</evidence>
<dbReference type="CDD" id="cd06261">
    <property type="entry name" value="TM_PBP2"/>
    <property type="match status" value="1"/>
</dbReference>
<evidence type="ECO:0000313" key="12">
    <source>
        <dbReference type="EMBL" id="ACN17143.1"/>
    </source>
</evidence>
<evidence type="ECO:0000256" key="2">
    <source>
        <dbReference type="ARBA" id="ARBA00004429"/>
    </source>
</evidence>
<dbReference type="GO" id="GO:0022857">
    <property type="term" value="F:transmembrane transporter activity"/>
    <property type="evidence" value="ECO:0007669"/>
    <property type="project" value="InterPro"/>
</dbReference>
<dbReference type="PROSITE" id="PS50928">
    <property type="entry name" value="ABC_TM1"/>
    <property type="match status" value="1"/>
</dbReference>
<accession>C0QCC6</accession>